<proteinExistence type="predicted"/>
<sequence>MALTRRIAVRRASILDILLSGKFFLTSVSLDLGESFPIVTSDLRVSRTSITIRIDVPRAGCSLNQSPTSIFRRPPSDVSTPLKFFFPLRGPLLVISADICFGNLRFRIPASDNGTSWYSALKSKFDFCAPAERRFRLSFRKFPSRCAGQPTSRLGNSTFGVPASEILSCALFSIKFTKSAKQKKFFFAARLGWQLGDCLLFTLLFADSDCVQDEERGLQIDEYVQGLCPGKCPQTERETGFLTVKKSNFSSRL</sequence>
<accession>A0AAW0AXI5</accession>
<organism evidence="1 2">
    <name type="scientific">Favolaschia claudopus</name>
    <dbReference type="NCBI Taxonomy" id="2862362"/>
    <lineage>
        <taxon>Eukaryota</taxon>
        <taxon>Fungi</taxon>
        <taxon>Dikarya</taxon>
        <taxon>Basidiomycota</taxon>
        <taxon>Agaricomycotina</taxon>
        <taxon>Agaricomycetes</taxon>
        <taxon>Agaricomycetidae</taxon>
        <taxon>Agaricales</taxon>
        <taxon>Marasmiineae</taxon>
        <taxon>Mycenaceae</taxon>
        <taxon>Favolaschia</taxon>
    </lineage>
</organism>
<keyword evidence="2" id="KW-1185">Reference proteome</keyword>
<gene>
    <name evidence="1" type="ORF">R3P38DRAFT_3561627</name>
</gene>
<dbReference type="EMBL" id="JAWWNJ010000048">
    <property type="protein sequence ID" value="KAK7017413.1"/>
    <property type="molecule type" value="Genomic_DNA"/>
</dbReference>
<reference evidence="1 2" key="1">
    <citation type="journal article" date="2024" name="J Genomics">
        <title>Draft genome sequencing and assembly of Favolaschia claudopus CIRM-BRFM 2984 isolated from oak limbs.</title>
        <authorList>
            <person name="Navarro D."/>
            <person name="Drula E."/>
            <person name="Chaduli D."/>
            <person name="Cazenave R."/>
            <person name="Ahrendt S."/>
            <person name="Wang J."/>
            <person name="Lipzen A."/>
            <person name="Daum C."/>
            <person name="Barry K."/>
            <person name="Grigoriev I.V."/>
            <person name="Favel A."/>
            <person name="Rosso M.N."/>
            <person name="Martin F."/>
        </authorList>
    </citation>
    <scope>NUCLEOTIDE SEQUENCE [LARGE SCALE GENOMIC DNA]</scope>
    <source>
        <strain evidence="1 2">CIRM-BRFM 2984</strain>
    </source>
</reference>
<dbReference type="AlphaFoldDB" id="A0AAW0AXI5"/>
<evidence type="ECO:0000313" key="2">
    <source>
        <dbReference type="Proteomes" id="UP001362999"/>
    </source>
</evidence>
<evidence type="ECO:0000313" key="1">
    <source>
        <dbReference type="EMBL" id="KAK7017413.1"/>
    </source>
</evidence>
<protein>
    <submittedName>
        <fullName evidence="1">Uncharacterized protein</fullName>
    </submittedName>
</protein>
<comment type="caution">
    <text evidence="1">The sequence shown here is derived from an EMBL/GenBank/DDBJ whole genome shotgun (WGS) entry which is preliminary data.</text>
</comment>
<name>A0AAW0AXI5_9AGAR</name>
<dbReference type="Proteomes" id="UP001362999">
    <property type="component" value="Unassembled WGS sequence"/>
</dbReference>